<sequence>MCYNKYECVKHFLLSSGPIKQGNKFQTKIWVLTVSNIHYANAPANHICSFHGNLCNDKGNIISVSLMLPKLGIFSLGRLKILSGYLHNMLVNKIIIYEAGTLHATYIFLSPKFLAVHLTRDLCVNKCRKIEVKYAILKSLSHLLVLNTCSALCHLVYFEVFCFTVQKIIHSFGGFVFFAYLDLSPSFIYLFQLQRKVVEQVLFVPFPLLFFARFQVRVDRRAQFWSHGYRLTPVRQNASNFLNFEWFYLFAAPVFTFSTYMRVIISHISKAILNLIYLLIPNSIMNTSTTPTYFVAAAQNIRLKHNKGNVMKWHNYQDSSIHVKENQLIMHFHRAINLCGHTNHDFNWSKQHIILIFWQRMQQLKRVEAFHYTVTQLLYHLTFPTHSTQDGVEITKILQVMANTRVIVESWKGVRRNPLP</sequence>
<accession>W6UVQ3</accession>
<protein>
    <submittedName>
        <fullName evidence="2">Uncharacterized protein</fullName>
    </submittedName>
</protein>
<dbReference type="AlphaFoldDB" id="W6UVQ3"/>
<keyword evidence="1" id="KW-0812">Transmembrane</keyword>
<dbReference type="Proteomes" id="UP000019149">
    <property type="component" value="Unassembled WGS sequence"/>
</dbReference>
<proteinExistence type="predicted"/>
<evidence type="ECO:0000313" key="3">
    <source>
        <dbReference type="Proteomes" id="UP000019149"/>
    </source>
</evidence>
<feature type="transmembrane region" description="Helical" evidence="1">
    <location>
        <begin position="135"/>
        <end position="157"/>
    </location>
</feature>
<evidence type="ECO:0000313" key="2">
    <source>
        <dbReference type="EMBL" id="EUB57509.1"/>
    </source>
</evidence>
<keyword evidence="3" id="KW-1185">Reference proteome</keyword>
<dbReference type="KEGG" id="egl:EGR_07600"/>
<dbReference type="GeneID" id="36343315"/>
<evidence type="ECO:0000256" key="1">
    <source>
        <dbReference type="SAM" id="Phobius"/>
    </source>
</evidence>
<dbReference type="EMBL" id="APAU02000082">
    <property type="protein sequence ID" value="EUB57509.1"/>
    <property type="molecule type" value="Genomic_DNA"/>
</dbReference>
<comment type="caution">
    <text evidence="2">The sequence shown here is derived from an EMBL/GenBank/DDBJ whole genome shotgun (WGS) entry which is preliminary data.</text>
</comment>
<dbReference type="CTD" id="36343315"/>
<name>W6UVQ3_ECHGR</name>
<feature type="transmembrane region" description="Helical" evidence="1">
    <location>
        <begin position="169"/>
        <end position="190"/>
    </location>
</feature>
<keyword evidence="1" id="KW-1133">Transmembrane helix</keyword>
<organism evidence="2 3">
    <name type="scientific">Echinococcus granulosus</name>
    <name type="common">Hydatid tapeworm</name>
    <dbReference type="NCBI Taxonomy" id="6210"/>
    <lineage>
        <taxon>Eukaryota</taxon>
        <taxon>Metazoa</taxon>
        <taxon>Spiralia</taxon>
        <taxon>Lophotrochozoa</taxon>
        <taxon>Platyhelminthes</taxon>
        <taxon>Cestoda</taxon>
        <taxon>Eucestoda</taxon>
        <taxon>Cyclophyllidea</taxon>
        <taxon>Taeniidae</taxon>
        <taxon>Echinococcus</taxon>
        <taxon>Echinococcus granulosus group</taxon>
    </lineage>
</organism>
<gene>
    <name evidence="2" type="ORF">EGR_07600</name>
</gene>
<keyword evidence="1" id="KW-0472">Membrane</keyword>
<dbReference type="RefSeq" id="XP_024348705.1">
    <property type="nucleotide sequence ID" value="XM_024496849.1"/>
</dbReference>
<feature type="transmembrane region" description="Helical" evidence="1">
    <location>
        <begin position="246"/>
        <end position="265"/>
    </location>
</feature>
<reference evidence="2 3" key="1">
    <citation type="journal article" date="2013" name="Nat. Genet.">
        <title>The genome of the hydatid tapeworm Echinococcus granulosus.</title>
        <authorList>
            <person name="Zheng H."/>
            <person name="Zhang W."/>
            <person name="Zhang L."/>
            <person name="Zhang Z."/>
            <person name="Li J."/>
            <person name="Lu G."/>
            <person name="Zhu Y."/>
            <person name="Wang Y."/>
            <person name="Huang Y."/>
            <person name="Liu J."/>
            <person name="Kang H."/>
            <person name="Chen J."/>
            <person name="Wang L."/>
            <person name="Chen A."/>
            <person name="Yu S."/>
            <person name="Gao Z."/>
            <person name="Jin L."/>
            <person name="Gu W."/>
            <person name="Wang Z."/>
            <person name="Zhao L."/>
            <person name="Shi B."/>
            <person name="Wen H."/>
            <person name="Lin R."/>
            <person name="Jones M.K."/>
            <person name="Brejova B."/>
            <person name="Vinar T."/>
            <person name="Zhao G."/>
            <person name="McManus D.P."/>
            <person name="Chen Z."/>
            <person name="Zhou Y."/>
            <person name="Wang S."/>
        </authorList>
    </citation>
    <scope>NUCLEOTIDE SEQUENCE [LARGE SCALE GENOMIC DNA]</scope>
</reference>